<name>A0A6C2UQ35_9BACT</name>
<dbReference type="RefSeq" id="WP_168433473.1">
    <property type="nucleotide sequence ID" value="NZ_CAAHFH010000002.1"/>
</dbReference>
<protein>
    <submittedName>
        <fullName evidence="1">Uncharacterized protein</fullName>
    </submittedName>
</protein>
<dbReference type="Gene3D" id="1.25.40.10">
    <property type="entry name" value="Tetratricopeptide repeat domain"/>
    <property type="match status" value="1"/>
</dbReference>
<dbReference type="InterPro" id="IPR011990">
    <property type="entry name" value="TPR-like_helical_dom_sf"/>
</dbReference>
<sequence>MEEALQKYRPAAEAGDAEAQYQLGLCYLPSLTDPACTILLTNEEREQRERLAVCRS</sequence>
<accession>A0A6C2UQ35</accession>
<dbReference type="Proteomes" id="UP000346198">
    <property type="component" value="Unassembled WGS sequence"/>
</dbReference>
<dbReference type="AlphaFoldDB" id="A0A6C2UQ35"/>
<keyword evidence="2" id="KW-1185">Reference proteome</keyword>
<dbReference type="SUPFAM" id="SSF81901">
    <property type="entry name" value="HCP-like"/>
    <property type="match status" value="1"/>
</dbReference>
<evidence type="ECO:0000313" key="2">
    <source>
        <dbReference type="Proteomes" id="UP000346198"/>
    </source>
</evidence>
<reference evidence="1 2" key="1">
    <citation type="submission" date="2019-04" db="EMBL/GenBank/DDBJ databases">
        <authorList>
            <person name="Van Vliet M D."/>
        </authorList>
    </citation>
    <scope>NUCLEOTIDE SEQUENCE [LARGE SCALE GENOMIC DNA]</scope>
    <source>
        <strain evidence="1 2">F21</strain>
    </source>
</reference>
<evidence type="ECO:0000313" key="1">
    <source>
        <dbReference type="EMBL" id="VGO22043.1"/>
    </source>
</evidence>
<gene>
    <name evidence="1" type="ORF">SCARR_04124</name>
</gene>
<dbReference type="EMBL" id="CAAHFH010000002">
    <property type="protein sequence ID" value="VGO22043.1"/>
    <property type="molecule type" value="Genomic_DNA"/>
</dbReference>
<proteinExistence type="predicted"/>
<organism evidence="1 2">
    <name type="scientific">Pontiella sulfatireligans</name>
    <dbReference type="NCBI Taxonomy" id="2750658"/>
    <lineage>
        <taxon>Bacteria</taxon>
        <taxon>Pseudomonadati</taxon>
        <taxon>Kiritimatiellota</taxon>
        <taxon>Kiritimatiellia</taxon>
        <taxon>Kiritimatiellales</taxon>
        <taxon>Pontiellaceae</taxon>
        <taxon>Pontiella</taxon>
    </lineage>
</organism>